<name>A0ABR2KYM4_9EUKA</name>
<dbReference type="InterPro" id="IPR011063">
    <property type="entry name" value="TilS/TtcA_N"/>
</dbReference>
<protein>
    <recommendedName>
        <fullName evidence="2">tRNA(Ile)-lysidine/2-thiocytidine synthase N-terminal domain-containing protein</fullName>
    </recommendedName>
</protein>
<dbReference type="PANTHER" id="PTHR43686:SF1">
    <property type="entry name" value="AMINOTRAN_5 DOMAIN-CONTAINING PROTEIN"/>
    <property type="match status" value="1"/>
</dbReference>
<gene>
    <name evidence="3" type="ORF">M9Y10_023557</name>
</gene>
<reference evidence="3 4" key="1">
    <citation type="submission" date="2024-04" db="EMBL/GenBank/DDBJ databases">
        <title>Tritrichomonas musculus Genome.</title>
        <authorList>
            <person name="Alves-Ferreira E."/>
            <person name="Grigg M."/>
            <person name="Lorenzi H."/>
            <person name="Galac M."/>
        </authorList>
    </citation>
    <scope>NUCLEOTIDE SEQUENCE [LARGE SCALE GENOMIC DNA]</scope>
    <source>
        <strain evidence="3 4">EAF2021</strain>
    </source>
</reference>
<keyword evidence="4" id="KW-1185">Reference proteome</keyword>
<evidence type="ECO:0000313" key="4">
    <source>
        <dbReference type="Proteomes" id="UP001470230"/>
    </source>
</evidence>
<evidence type="ECO:0000256" key="1">
    <source>
        <dbReference type="ARBA" id="ARBA00022679"/>
    </source>
</evidence>
<feature type="domain" description="tRNA(Ile)-lysidine/2-thiocytidine synthase N-terminal" evidence="2">
    <location>
        <begin position="24"/>
        <end position="190"/>
    </location>
</feature>
<comment type="caution">
    <text evidence="3">The sequence shown here is derived from an EMBL/GenBank/DDBJ whole genome shotgun (WGS) entry which is preliminary data.</text>
</comment>
<dbReference type="Pfam" id="PF01171">
    <property type="entry name" value="ATP_bind_3"/>
    <property type="match status" value="1"/>
</dbReference>
<sequence length="267" mass="30555">MFNKLKRQFNKAVEEFSLVSEGDKIMVGLSGGKDSLTLLNFLGLLRDSKPNSFDIIAAHIKFTNLPYSVDIDYLTKFCEDRKIEFHLIEDQIREAHMTKGTCLHCSRFRRAKLMELTREYGCNKLALGHHLDDVVATLLMNMSQHGRFAGMAIKLNITVGEMKYPLTIIRPLCYVSEDDIRAFIKEEGYKPEKCRCPWGDTGFRSKTRDVVDLLCQNDEKVRMNLFKSQFNIDEKYLTSNPLKIDSEQTGDIEDIDTSGKNCACGNE</sequence>
<accession>A0ABR2KYM4</accession>
<dbReference type="EMBL" id="JAPFFF010000003">
    <property type="protein sequence ID" value="KAK8895115.1"/>
    <property type="molecule type" value="Genomic_DNA"/>
</dbReference>
<dbReference type="PIRSF" id="PIRSF004976">
    <property type="entry name" value="ATPase_YdaO"/>
    <property type="match status" value="1"/>
</dbReference>
<dbReference type="CDD" id="cd24138">
    <property type="entry name" value="TtcA-like"/>
    <property type="match status" value="1"/>
</dbReference>
<dbReference type="Proteomes" id="UP001470230">
    <property type="component" value="Unassembled WGS sequence"/>
</dbReference>
<dbReference type="InterPro" id="IPR035107">
    <property type="entry name" value="tRNA_thiolation_TtcA_Ctu1"/>
</dbReference>
<dbReference type="PANTHER" id="PTHR43686">
    <property type="entry name" value="SULFURTRANSFERASE-RELATED"/>
    <property type="match status" value="1"/>
</dbReference>
<evidence type="ECO:0000313" key="3">
    <source>
        <dbReference type="EMBL" id="KAK8895115.1"/>
    </source>
</evidence>
<organism evidence="3 4">
    <name type="scientific">Tritrichomonas musculus</name>
    <dbReference type="NCBI Taxonomy" id="1915356"/>
    <lineage>
        <taxon>Eukaryota</taxon>
        <taxon>Metamonada</taxon>
        <taxon>Parabasalia</taxon>
        <taxon>Tritrichomonadida</taxon>
        <taxon>Tritrichomonadidae</taxon>
        <taxon>Tritrichomonas</taxon>
    </lineage>
</organism>
<dbReference type="SUPFAM" id="SSF52402">
    <property type="entry name" value="Adenine nucleotide alpha hydrolases-like"/>
    <property type="match status" value="1"/>
</dbReference>
<evidence type="ECO:0000259" key="2">
    <source>
        <dbReference type="Pfam" id="PF01171"/>
    </source>
</evidence>
<keyword evidence="1" id="KW-0808">Transferase</keyword>
<dbReference type="Gene3D" id="3.40.50.620">
    <property type="entry name" value="HUPs"/>
    <property type="match status" value="1"/>
</dbReference>
<proteinExistence type="predicted"/>
<dbReference type="InterPro" id="IPR014729">
    <property type="entry name" value="Rossmann-like_a/b/a_fold"/>
</dbReference>